<name>A0A8T0GM95_CERPU</name>
<evidence type="ECO:0000313" key="2">
    <source>
        <dbReference type="Proteomes" id="UP000822688"/>
    </source>
</evidence>
<organism evidence="1 2">
    <name type="scientific">Ceratodon purpureus</name>
    <name type="common">Fire moss</name>
    <name type="synonym">Dicranum purpureum</name>
    <dbReference type="NCBI Taxonomy" id="3225"/>
    <lineage>
        <taxon>Eukaryota</taxon>
        <taxon>Viridiplantae</taxon>
        <taxon>Streptophyta</taxon>
        <taxon>Embryophyta</taxon>
        <taxon>Bryophyta</taxon>
        <taxon>Bryophytina</taxon>
        <taxon>Bryopsida</taxon>
        <taxon>Dicranidae</taxon>
        <taxon>Pseudoditrichales</taxon>
        <taxon>Ditrichaceae</taxon>
        <taxon>Ceratodon</taxon>
    </lineage>
</organism>
<comment type="caution">
    <text evidence="1">The sequence shown here is derived from an EMBL/GenBank/DDBJ whole genome shotgun (WGS) entry which is preliminary data.</text>
</comment>
<evidence type="ECO:0000313" key="1">
    <source>
        <dbReference type="EMBL" id="KAG0560671.1"/>
    </source>
</evidence>
<sequence length="179" mass="18819">MKHASQQSKQTKPTNKPTYPSTVVVVRDCVVQSTPESTPLSGSSRCRSLSSPCPALPCPHIHTHSQWRSLVIPSTLSHATHHHPSAPPLSLSLSPFASLLPALSVSGTPSVLSLSLSLSRSRFAACLPACLPWVGSLGRATPTLVSGRISLHTCRSHPVQVQPIGPATLVGQVQQGSHA</sequence>
<proteinExistence type="predicted"/>
<protein>
    <submittedName>
        <fullName evidence="1">Uncharacterized protein</fullName>
    </submittedName>
</protein>
<keyword evidence="2" id="KW-1185">Reference proteome</keyword>
<dbReference type="EMBL" id="CM026430">
    <property type="protein sequence ID" value="KAG0560671.1"/>
    <property type="molecule type" value="Genomic_DNA"/>
</dbReference>
<dbReference type="Proteomes" id="UP000822688">
    <property type="component" value="Chromosome 9"/>
</dbReference>
<dbReference type="AlphaFoldDB" id="A0A8T0GM95"/>
<reference evidence="1" key="1">
    <citation type="submission" date="2020-06" db="EMBL/GenBank/DDBJ databases">
        <title>WGS assembly of Ceratodon purpureus strain R40.</title>
        <authorList>
            <person name="Carey S.B."/>
            <person name="Jenkins J."/>
            <person name="Shu S."/>
            <person name="Lovell J.T."/>
            <person name="Sreedasyam A."/>
            <person name="Maumus F."/>
            <person name="Tiley G.P."/>
            <person name="Fernandez-Pozo N."/>
            <person name="Barry K."/>
            <person name="Chen C."/>
            <person name="Wang M."/>
            <person name="Lipzen A."/>
            <person name="Daum C."/>
            <person name="Saski C.A."/>
            <person name="Payton A.C."/>
            <person name="Mcbreen J.C."/>
            <person name="Conrad R.E."/>
            <person name="Kollar L.M."/>
            <person name="Olsson S."/>
            <person name="Huttunen S."/>
            <person name="Landis J.B."/>
            <person name="Wickett N.J."/>
            <person name="Johnson M.G."/>
            <person name="Rensing S.A."/>
            <person name="Grimwood J."/>
            <person name="Schmutz J."/>
            <person name="Mcdaniel S.F."/>
        </authorList>
    </citation>
    <scope>NUCLEOTIDE SEQUENCE</scope>
    <source>
        <strain evidence="1">R40</strain>
    </source>
</reference>
<accession>A0A8T0GM95</accession>
<gene>
    <name evidence="1" type="ORF">KC19_9G003800</name>
</gene>